<dbReference type="InterPro" id="IPR018300">
    <property type="entry name" value="Aminotrans_IV_CS"/>
</dbReference>
<dbReference type="CDD" id="cd01558">
    <property type="entry name" value="D-AAT_like"/>
    <property type="match status" value="1"/>
</dbReference>
<dbReference type="InterPro" id="IPR005784">
    <property type="entry name" value="D_amino_transT"/>
</dbReference>
<sequence>MHVLWNDQLLPRHEVHIDLEDRAYQFGDGVYEVIRVYGGQLFLLNPHLERLQRSAQAIRLDLPWSLPQLAHRLQELVAANRLVDGAVYLQVSRGVAPRAHAFPRAIQPVLVAYPLPASRPTEAQERGVRATFVEDIRWLRCDIKSLNLLPNVLAKEAAVERGAQEAILHRGETVTEGSASNVFIVQGRVLRTHPANHLILDGITRRFVLELAAKEGISTVEAPFTREELLSADEAFFTSTTQEIVPIVEVDGRPIGAGVPGPVTRRLQQAFYAAVQAVTQQQV</sequence>
<comment type="subunit">
    <text evidence="3">Homodimer.</text>
</comment>
<dbReference type="InterPro" id="IPR050571">
    <property type="entry name" value="Class-IV_PLP-Dep_Aminotrnsfr"/>
</dbReference>
<evidence type="ECO:0000256" key="11">
    <source>
        <dbReference type="RuleBase" id="RU004516"/>
    </source>
</evidence>
<dbReference type="EC" id="2.6.1.21" evidence="4 12"/>
<accession>A0A8J3BB02</accession>
<comment type="cofactor">
    <cofactor evidence="1 11">
        <name>pyridoxal 5'-phosphate</name>
        <dbReference type="ChEBI" id="CHEBI:597326"/>
    </cofactor>
</comment>
<dbReference type="Proteomes" id="UP000637720">
    <property type="component" value="Unassembled WGS sequence"/>
</dbReference>
<keyword evidence="8 11" id="KW-0663">Pyridoxal phosphate</keyword>
<dbReference type="EMBL" id="BMOF01000004">
    <property type="protein sequence ID" value="GGJ93246.1"/>
    <property type="molecule type" value="Genomic_DNA"/>
</dbReference>
<evidence type="ECO:0000256" key="2">
    <source>
        <dbReference type="ARBA" id="ARBA00009320"/>
    </source>
</evidence>
<evidence type="ECO:0000256" key="6">
    <source>
        <dbReference type="ARBA" id="ARBA00022576"/>
    </source>
</evidence>
<dbReference type="Gene3D" id="3.30.470.10">
    <property type="match status" value="1"/>
</dbReference>
<comment type="similarity">
    <text evidence="2 10">Belongs to the class-IV pyridoxal-phosphate-dependent aminotransferase family.</text>
</comment>
<dbReference type="PANTHER" id="PTHR42743:SF10">
    <property type="entry name" value="D-ALANINE AMINOTRANSFERASE"/>
    <property type="match status" value="1"/>
</dbReference>
<protein>
    <recommendedName>
        <fullName evidence="5 12">D-alanine aminotransferase</fullName>
        <ecNumber evidence="4 12">2.6.1.21</ecNumber>
    </recommendedName>
</protein>
<evidence type="ECO:0000256" key="4">
    <source>
        <dbReference type="ARBA" id="ARBA00012874"/>
    </source>
</evidence>
<dbReference type="GO" id="GO:0046394">
    <property type="term" value="P:carboxylic acid biosynthetic process"/>
    <property type="evidence" value="ECO:0007669"/>
    <property type="project" value="UniProtKB-ARBA"/>
</dbReference>
<dbReference type="GO" id="GO:0005829">
    <property type="term" value="C:cytosol"/>
    <property type="evidence" value="ECO:0007669"/>
    <property type="project" value="TreeGrafter"/>
</dbReference>
<dbReference type="AlphaFoldDB" id="A0A8J3BB02"/>
<evidence type="ECO:0000256" key="10">
    <source>
        <dbReference type="RuleBase" id="RU004106"/>
    </source>
</evidence>
<dbReference type="GO" id="GO:0047810">
    <property type="term" value="F:D-alanine-2-oxoglutarate aminotransferase activity"/>
    <property type="evidence" value="ECO:0007669"/>
    <property type="project" value="UniProtKB-EC"/>
</dbReference>
<proteinExistence type="inferred from homology"/>
<dbReference type="GO" id="GO:0030170">
    <property type="term" value="F:pyridoxal phosphate binding"/>
    <property type="evidence" value="ECO:0007669"/>
    <property type="project" value="InterPro"/>
</dbReference>
<keyword evidence="6 13" id="KW-0032">Aminotransferase</keyword>
<dbReference type="PROSITE" id="PS00770">
    <property type="entry name" value="AA_TRANSFER_CLASS_4"/>
    <property type="match status" value="1"/>
</dbReference>
<name>A0A8J3BB02_9BACI</name>
<dbReference type="FunFam" id="3.30.470.10:FF:000009">
    <property type="entry name" value="D-alanine aminotransferase"/>
    <property type="match status" value="1"/>
</dbReference>
<dbReference type="InterPro" id="IPR043132">
    <property type="entry name" value="BCAT-like_C"/>
</dbReference>
<evidence type="ECO:0000256" key="9">
    <source>
        <dbReference type="ARBA" id="ARBA00047911"/>
    </source>
</evidence>
<evidence type="ECO:0000313" key="13">
    <source>
        <dbReference type="EMBL" id="GGJ93246.1"/>
    </source>
</evidence>
<reference evidence="13" key="2">
    <citation type="submission" date="2020-09" db="EMBL/GenBank/DDBJ databases">
        <authorList>
            <person name="Sun Q."/>
            <person name="Ohkuma M."/>
        </authorList>
    </citation>
    <scope>NUCLEOTIDE SEQUENCE</scope>
    <source>
        <strain evidence="13">JCM 14719</strain>
    </source>
</reference>
<evidence type="ECO:0000256" key="5">
    <source>
        <dbReference type="ARBA" id="ARBA00021779"/>
    </source>
</evidence>
<gene>
    <name evidence="13" type="primary">dat</name>
    <name evidence="13" type="ORF">GCM10007043_03690</name>
</gene>
<comment type="caution">
    <text evidence="13">The sequence shown here is derived from an EMBL/GenBank/DDBJ whole genome shotgun (WGS) entry which is preliminary data.</text>
</comment>
<dbReference type="Gene3D" id="3.20.10.10">
    <property type="entry name" value="D-amino Acid Aminotransferase, subunit A, domain 2"/>
    <property type="match status" value="1"/>
</dbReference>
<dbReference type="InterPro" id="IPR036038">
    <property type="entry name" value="Aminotransferase-like"/>
</dbReference>
<comment type="catalytic activity">
    <reaction evidence="9 12">
        <text>D-alanine + 2-oxoglutarate = D-glutamate + pyruvate</text>
        <dbReference type="Rhea" id="RHEA:15869"/>
        <dbReference type="ChEBI" id="CHEBI:15361"/>
        <dbReference type="ChEBI" id="CHEBI:16810"/>
        <dbReference type="ChEBI" id="CHEBI:29986"/>
        <dbReference type="ChEBI" id="CHEBI:57416"/>
        <dbReference type="EC" id="2.6.1.21"/>
    </reaction>
</comment>
<evidence type="ECO:0000256" key="3">
    <source>
        <dbReference type="ARBA" id="ARBA00011738"/>
    </source>
</evidence>
<organism evidence="13 14">
    <name type="scientific">Calditerricola satsumensis</name>
    <dbReference type="NCBI Taxonomy" id="373054"/>
    <lineage>
        <taxon>Bacteria</taxon>
        <taxon>Bacillati</taxon>
        <taxon>Bacillota</taxon>
        <taxon>Bacilli</taxon>
        <taxon>Bacillales</taxon>
        <taxon>Bacillaceae</taxon>
        <taxon>Calditerricola</taxon>
    </lineage>
</organism>
<dbReference type="Pfam" id="PF01063">
    <property type="entry name" value="Aminotran_4"/>
    <property type="match status" value="1"/>
</dbReference>
<dbReference type="SUPFAM" id="SSF56752">
    <property type="entry name" value="D-aminoacid aminotransferase-like PLP-dependent enzymes"/>
    <property type="match status" value="1"/>
</dbReference>
<keyword evidence="7" id="KW-0808">Transferase</keyword>
<dbReference type="FunFam" id="3.20.10.10:FF:000002">
    <property type="entry name" value="D-alanine aminotransferase"/>
    <property type="match status" value="1"/>
</dbReference>
<reference evidence="13" key="1">
    <citation type="journal article" date="2014" name="Int. J. Syst. Evol. Microbiol.">
        <title>Complete genome sequence of Corynebacterium casei LMG S-19264T (=DSM 44701T), isolated from a smear-ripened cheese.</title>
        <authorList>
            <consortium name="US DOE Joint Genome Institute (JGI-PGF)"/>
            <person name="Walter F."/>
            <person name="Albersmeier A."/>
            <person name="Kalinowski J."/>
            <person name="Ruckert C."/>
        </authorList>
    </citation>
    <scope>NUCLEOTIDE SEQUENCE</scope>
    <source>
        <strain evidence="13">JCM 14719</strain>
    </source>
</reference>
<dbReference type="InterPro" id="IPR001544">
    <property type="entry name" value="Aminotrans_IV"/>
</dbReference>
<dbReference type="InterPro" id="IPR043131">
    <property type="entry name" value="BCAT-like_N"/>
</dbReference>
<evidence type="ECO:0000256" key="1">
    <source>
        <dbReference type="ARBA" id="ARBA00001933"/>
    </source>
</evidence>
<dbReference type="GO" id="GO:0046416">
    <property type="term" value="P:D-amino acid metabolic process"/>
    <property type="evidence" value="ECO:0007669"/>
    <property type="project" value="InterPro"/>
</dbReference>
<dbReference type="NCBIfam" id="TIGR01121">
    <property type="entry name" value="D_amino_aminoT"/>
    <property type="match status" value="1"/>
</dbReference>
<dbReference type="PANTHER" id="PTHR42743">
    <property type="entry name" value="AMINO-ACID AMINOTRANSFERASE"/>
    <property type="match status" value="1"/>
</dbReference>
<evidence type="ECO:0000256" key="12">
    <source>
        <dbReference type="RuleBase" id="RU004520"/>
    </source>
</evidence>
<comment type="function">
    <text evidence="12">Acts on the D-isomers of alanine, leucine, aspartate, glutamate, aminobutyrate, norvaline and asparagine. The enzyme transfers an amino group from a substrate D-amino acid to the pyridoxal phosphate cofactor to form pyridoxamine and an alpha-keto acid in the first half-reaction.</text>
</comment>
<dbReference type="GO" id="GO:0008652">
    <property type="term" value="P:amino acid biosynthetic process"/>
    <property type="evidence" value="ECO:0007669"/>
    <property type="project" value="UniProtKB-ARBA"/>
</dbReference>
<evidence type="ECO:0000256" key="7">
    <source>
        <dbReference type="ARBA" id="ARBA00022679"/>
    </source>
</evidence>
<keyword evidence="14" id="KW-1185">Reference proteome</keyword>
<evidence type="ECO:0000256" key="8">
    <source>
        <dbReference type="ARBA" id="ARBA00022898"/>
    </source>
</evidence>
<dbReference type="RefSeq" id="WP_054671258.1">
    <property type="nucleotide sequence ID" value="NZ_BMOF01000004.1"/>
</dbReference>
<evidence type="ECO:0000313" key="14">
    <source>
        <dbReference type="Proteomes" id="UP000637720"/>
    </source>
</evidence>